<keyword evidence="13" id="KW-1185">Reference proteome</keyword>
<evidence type="ECO:0000313" key="12">
    <source>
        <dbReference type="EMBL" id="CAL8120565.1"/>
    </source>
</evidence>
<comment type="subcellular location">
    <subcellularLocation>
        <location evidence="1">Nucleus</location>
    </subcellularLocation>
</comment>
<evidence type="ECO:0000256" key="5">
    <source>
        <dbReference type="ARBA" id="ARBA00023015"/>
    </source>
</evidence>
<evidence type="ECO:0000256" key="7">
    <source>
        <dbReference type="ARBA" id="ARBA00023163"/>
    </source>
</evidence>
<protein>
    <recommendedName>
        <fullName evidence="11">Nuclear receptor domain-containing protein</fullName>
    </recommendedName>
</protein>
<dbReference type="InterPro" id="IPR001628">
    <property type="entry name" value="Znf_hrmn_rcpt"/>
</dbReference>
<keyword evidence="8" id="KW-0675">Receptor</keyword>
<feature type="compositionally biased region" description="Basic and acidic residues" evidence="10">
    <location>
        <begin position="367"/>
        <end position="385"/>
    </location>
</feature>
<feature type="region of interest" description="Disordered" evidence="10">
    <location>
        <begin position="348"/>
        <end position="385"/>
    </location>
</feature>
<comment type="caution">
    <text evidence="12">The sequence shown here is derived from an EMBL/GenBank/DDBJ whole genome shotgun (WGS) entry which is preliminary data.</text>
</comment>
<feature type="domain" description="Nuclear receptor" evidence="11">
    <location>
        <begin position="10"/>
        <end position="85"/>
    </location>
</feature>
<proteinExistence type="predicted"/>
<evidence type="ECO:0000259" key="11">
    <source>
        <dbReference type="PROSITE" id="PS51030"/>
    </source>
</evidence>
<dbReference type="Proteomes" id="UP001642540">
    <property type="component" value="Unassembled WGS sequence"/>
</dbReference>
<keyword evidence="9" id="KW-0539">Nucleus</keyword>
<keyword evidence="4" id="KW-0862">Zinc</keyword>
<dbReference type="PROSITE" id="PS51030">
    <property type="entry name" value="NUCLEAR_REC_DBD_2"/>
    <property type="match status" value="1"/>
</dbReference>
<name>A0ABP1R5P5_9HEXA</name>
<evidence type="ECO:0000256" key="9">
    <source>
        <dbReference type="ARBA" id="ARBA00023242"/>
    </source>
</evidence>
<dbReference type="SMART" id="SM00399">
    <property type="entry name" value="ZnF_C4"/>
    <property type="match status" value="1"/>
</dbReference>
<dbReference type="PANTHER" id="PTHR24082">
    <property type="entry name" value="NUCLEAR HORMONE RECEPTOR"/>
    <property type="match status" value="1"/>
</dbReference>
<keyword evidence="5" id="KW-0805">Transcription regulation</keyword>
<evidence type="ECO:0000256" key="6">
    <source>
        <dbReference type="ARBA" id="ARBA00023125"/>
    </source>
</evidence>
<keyword evidence="6" id="KW-0238">DNA-binding</keyword>
<reference evidence="12 13" key="1">
    <citation type="submission" date="2024-08" db="EMBL/GenBank/DDBJ databases">
        <authorList>
            <person name="Cucini C."/>
            <person name="Frati F."/>
        </authorList>
    </citation>
    <scope>NUCLEOTIDE SEQUENCE [LARGE SCALE GENOMIC DNA]</scope>
</reference>
<feature type="region of interest" description="Disordered" evidence="10">
    <location>
        <begin position="107"/>
        <end position="136"/>
    </location>
</feature>
<accession>A0ABP1R5P5</accession>
<keyword evidence="7" id="KW-0804">Transcription</keyword>
<keyword evidence="2" id="KW-0479">Metal-binding</keyword>
<dbReference type="Pfam" id="PF00105">
    <property type="entry name" value="zf-C4"/>
    <property type="match status" value="1"/>
</dbReference>
<dbReference type="InterPro" id="IPR050234">
    <property type="entry name" value="Nuclear_hormone_rcpt_NR1"/>
</dbReference>
<evidence type="ECO:0000256" key="4">
    <source>
        <dbReference type="ARBA" id="ARBA00022833"/>
    </source>
</evidence>
<dbReference type="PRINTS" id="PR00047">
    <property type="entry name" value="STROIDFINGER"/>
</dbReference>
<gene>
    <name evidence="12" type="ORF">ODALV1_LOCUS19020</name>
</gene>
<dbReference type="PROSITE" id="PS00031">
    <property type="entry name" value="NUCLEAR_REC_DBD_1"/>
    <property type="match status" value="1"/>
</dbReference>
<evidence type="ECO:0000313" key="13">
    <source>
        <dbReference type="Proteomes" id="UP001642540"/>
    </source>
</evidence>
<dbReference type="PANTHER" id="PTHR24082:SF283">
    <property type="entry name" value="NUCLEAR HORMONE RECEPTOR HR96"/>
    <property type="match status" value="1"/>
</dbReference>
<evidence type="ECO:0000256" key="8">
    <source>
        <dbReference type="ARBA" id="ARBA00023170"/>
    </source>
</evidence>
<evidence type="ECO:0000256" key="10">
    <source>
        <dbReference type="SAM" id="MobiDB-lite"/>
    </source>
</evidence>
<sequence>MTWTGNKGDPKVCGVCGAKALGNNFNAITCESCKAFFRRNALRTKEFVCPFSNNCKVDAITRRFCQRCRLKKCFEIGMKKEWIMTEEEKKIKKQKIEQNRLKRSSFENSGEGFLEDDTSPSPPKLRKGGGEGGTECSQSLAAGEIAQSPKQPMMEHNHNQNTSSIPSWSAMSGFRERNEAVLGITVETPNHDVSFVEATAPAQLLGTGKHELRPPTTIPATLCSPPSPPCSQNSTSCCSLLTGGDADGHCDVHAQTHPLLQHPTKQLKLKQPTEGLPLKVASVTGDSTSEMPLLSSLIRHVHSPCEPAALSPPISIPSTIDSHLDSSKQGEWAPAIAEEISCCASPLQSSTTPLTGHQPNCTASQLVERDESRPSSLDDREESNRDKMALYEDYMKKCQRCNGCQDDEPQLIPLPLNTIDSILSVAIAAEFNAFGLLGTNTNSKELNKAEQAKLNELLLASQALHTPVDAERPISASVRTT</sequence>
<evidence type="ECO:0000256" key="1">
    <source>
        <dbReference type="ARBA" id="ARBA00004123"/>
    </source>
</evidence>
<feature type="compositionally biased region" description="Polar residues" evidence="10">
    <location>
        <begin position="348"/>
        <end position="365"/>
    </location>
</feature>
<keyword evidence="3" id="KW-0863">Zinc-finger</keyword>
<dbReference type="Gene3D" id="3.30.50.10">
    <property type="entry name" value="Erythroid Transcription Factor GATA-1, subunit A"/>
    <property type="match status" value="1"/>
</dbReference>
<dbReference type="InterPro" id="IPR013088">
    <property type="entry name" value="Znf_NHR/GATA"/>
</dbReference>
<organism evidence="12 13">
    <name type="scientific">Orchesella dallaii</name>
    <dbReference type="NCBI Taxonomy" id="48710"/>
    <lineage>
        <taxon>Eukaryota</taxon>
        <taxon>Metazoa</taxon>
        <taxon>Ecdysozoa</taxon>
        <taxon>Arthropoda</taxon>
        <taxon>Hexapoda</taxon>
        <taxon>Collembola</taxon>
        <taxon>Entomobryomorpha</taxon>
        <taxon>Entomobryoidea</taxon>
        <taxon>Orchesellidae</taxon>
        <taxon>Orchesellinae</taxon>
        <taxon>Orchesella</taxon>
    </lineage>
</organism>
<dbReference type="EMBL" id="CAXLJM020000062">
    <property type="protein sequence ID" value="CAL8120565.1"/>
    <property type="molecule type" value="Genomic_DNA"/>
</dbReference>
<dbReference type="SUPFAM" id="SSF57716">
    <property type="entry name" value="Glucocorticoid receptor-like (DNA-binding domain)"/>
    <property type="match status" value="1"/>
</dbReference>
<evidence type="ECO:0000256" key="3">
    <source>
        <dbReference type="ARBA" id="ARBA00022771"/>
    </source>
</evidence>
<evidence type="ECO:0000256" key="2">
    <source>
        <dbReference type="ARBA" id="ARBA00022723"/>
    </source>
</evidence>